<dbReference type="Proteomes" id="UP000076532">
    <property type="component" value="Unassembled WGS sequence"/>
</dbReference>
<feature type="compositionally biased region" description="Basic and acidic residues" evidence="1">
    <location>
        <begin position="185"/>
        <end position="202"/>
    </location>
</feature>
<dbReference type="STRING" id="436010.A0A166HT18"/>
<gene>
    <name evidence="4" type="ORF">FIBSPDRAFT_933046</name>
</gene>
<proteinExistence type="predicted"/>
<feature type="transmembrane region" description="Helical" evidence="2">
    <location>
        <begin position="471"/>
        <end position="495"/>
    </location>
</feature>
<dbReference type="EMBL" id="KV417566">
    <property type="protein sequence ID" value="KZP19199.1"/>
    <property type="molecule type" value="Genomic_DNA"/>
</dbReference>
<feature type="transmembrane region" description="Helical" evidence="2">
    <location>
        <begin position="58"/>
        <end position="77"/>
    </location>
</feature>
<protein>
    <recommendedName>
        <fullName evidence="6">Integral membrane protein</fullName>
    </recommendedName>
</protein>
<reference evidence="4 5" key="1">
    <citation type="journal article" date="2016" name="Mol. Biol. Evol.">
        <title>Comparative Genomics of Early-Diverging Mushroom-Forming Fungi Provides Insights into the Origins of Lignocellulose Decay Capabilities.</title>
        <authorList>
            <person name="Nagy L.G."/>
            <person name="Riley R."/>
            <person name="Tritt A."/>
            <person name="Adam C."/>
            <person name="Daum C."/>
            <person name="Floudas D."/>
            <person name="Sun H."/>
            <person name="Yadav J.S."/>
            <person name="Pangilinan J."/>
            <person name="Larsson K.H."/>
            <person name="Matsuura K."/>
            <person name="Barry K."/>
            <person name="Labutti K."/>
            <person name="Kuo R."/>
            <person name="Ohm R.A."/>
            <person name="Bhattacharya S.S."/>
            <person name="Shirouzu T."/>
            <person name="Yoshinaga Y."/>
            <person name="Martin F.M."/>
            <person name="Grigoriev I.V."/>
            <person name="Hibbett D.S."/>
        </authorList>
    </citation>
    <scope>NUCLEOTIDE SEQUENCE [LARGE SCALE GENOMIC DNA]</scope>
    <source>
        <strain evidence="4 5">CBS 109695</strain>
    </source>
</reference>
<dbReference type="PANTHER" id="PTHR35043">
    <property type="entry name" value="TRANSCRIPTION FACTOR DOMAIN-CONTAINING PROTEIN"/>
    <property type="match status" value="1"/>
</dbReference>
<sequence length="520" mass="57502">MSLALLLVSLSLQQACIAPAVSDVTTNYALPFPDTTRSIAPSDPIANTCKDLDHCRSLVGIVTSCLATIFACVWVAVHPNVPGPRQSWLSKQIESFKLVAMTLLVPEWVLAWAVRQFLQARVYAKELEEARVEAANRNSTHEGDTRSTYSSEREGDQAPGIRLEERSTPHDNSSRGSTGSVSEVTRGELDNERESLISHRSSEGSTPVQPEPASKFVDLLWQLESELGRTNQPWTITHGFLTTMGGFHFYRGGEPTCPLASGGVLALVKSCSLVPPTTAELRDKSKGDVLSKTIAILQTLWFVAQCIARRVENLAITNLEIMTLAYTVITVAMYAAWWHKPLNVQCPVRVKGDKEFARSTRRFKWSDIIDYVTGDQDSWITLSGEERVPTFWSSCKSYEGNLPLYADIIALSVAMVFGAVHCAAWSYAFPSLEQQWMWRVCALAITAIPLPMAAAFAAFDPFDAYNMGFSGSVQIICMALGALLYIVARIILLVLSFTTLRQLPPSAYQTVQWTTWIPHV</sequence>
<evidence type="ECO:0008006" key="6">
    <source>
        <dbReference type="Google" id="ProtNLM"/>
    </source>
</evidence>
<evidence type="ECO:0000313" key="4">
    <source>
        <dbReference type="EMBL" id="KZP19199.1"/>
    </source>
</evidence>
<accession>A0A166HT18</accession>
<keyword evidence="5" id="KW-1185">Reference proteome</keyword>
<evidence type="ECO:0000256" key="2">
    <source>
        <dbReference type="SAM" id="Phobius"/>
    </source>
</evidence>
<evidence type="ECO:0000256" key="1">
    <source>
        <dbReference type="SAM" id="MobiDB-lite"/>
    </source>
</evidence>
<dbReference type="AlphaFoldDB" id="A0A166HT18"/>
<evidence type="ECO:0000256" key="3">
    <source>
        <dbReference type="SAM" id="SignalP"/>
    </source>
</evidence>
<feature type="chain" id="PRO_5007874833" description="Integral membrane protein" evidence="3">
    <location>
        <begin position="19"/>
        <end position="520"/>
    </location>
</feature>
<dbReference type="OrthoDB" id="9451547at2759"/>
<organism evidence="4 5">
    <name type="scientific">Athelia psychrophila</name>
    <dbReference type="NCBI Taxonomy" id="1759441"/>
    <lineage>
        <taxon>Eukaryota</taxon>
        <taxon>Fungi</taxon>
        <taxon>Dikarya</taxon>
        <taxon>Basidiomycota</taxon>
        <taxon>Agaricomycotina</taxon>
        <taxon>Agaricomycetes</taxon>
        <taxon>Agaricomycetidae</taxon>
        <taxon>Atheliales</taxon>
        <taxon>Atheliaceae</taxon>
        <taxon>Athelia</taxon>
    </lineage>
</organism>
<feature type="compositionally biased region" description="Polar residues" evidence="1">
    <location>
        <begin position="174"/>
        <end position="183"/>
    </location>
</feature>
<name>A0A166HT18_9AGAM</name>
<keyword evidence="3" id="KW-0732">Signal</keyword>
<feature type="transmembrane region" description="Helical" evidence="2">
    <location>
        <begin position="404"/>
        <end position="428"/>
    </location>
</feature>
<feature type="region of interest" description="Disordered" evidence="1">
    <location>
        <begin position="133"/>
        <end position="211"/>
    </location>
</feature>
<feature type="compositionally biased region" description="Basic and acidic residues" evidence="1">
    <location>
        <begin position="133"/>
        <end position="173"/>
    </location>
</feature>
<feature type="signal peptide" evidence="3">
    <location>
        <begin position="1"/>
        <end position="18"/>
    </location>
</feature>
<feature type="transmembrane region" description="Helical" evidence="2">
    <location>
        <begin position="440"/>
        <end position="459"/>
    </location>
</feature>
<keyword evidence="2" id="KW-0812">Transmembrane</keyword>
<keyword evidence="2" id="KW-0472">Membrane</keyword>
<dbReference type="PANTHER" id="PTHR35043:SF7">
    <property type="entry name" value="TRANSCRIPTION FACTOR DOMAIN-CONTAINING PROTEIN"/>
    <property type="match status" value="1"/>
</dbReference>
<evidence type="ECO:0000313" key="5">
    <source>
        <dbReference type="Proteomes" id="UP000076532"/>
    </source>
</evidence>
<keyword evidence="2" id="KW-1133">Transmembrane helix</keyword>
<feature type="transmembrane region" description="Helical" evidence="2">
    <location>
        <begin position="98"/>
        <end position="118"/>
    </location>
</feature>